<dbReference type="EMBL" id="JAVFWL010000001">
    <property type="protein sequence ID" value="KAK6727216.1"/>
    <property type="molecule type" value="Genomic_DNA"/>
</dbReference>
<dbReference type="Proteomes" id="UP001303046">
    <property type="component" value="Unassembled WGS sequence"/>
</dbReference>
<evidence type="ECO:0000313" key="2">
    <source>
        <dbReference type="EMBL" id="KAK6727216.1"/>
    </source>
</evidence>
<evidence type="ECO:0000256" key="1">
    <source>
        <dbReference type="SAM" id="MobiDB-lite"/>
    </source>
</evidence>
<feature type="region of interest" description="Disordered" evidence="1">
    <location>
        <begin position="35"/>
        <end position="62"/>
    </location>
</feature>
<protein>
    <submittedName>
        <fullName evidence="2">Uncharacterized protein</fullName>
    </submittedName>
</protein>
<name>A0ABR1BN48_NECAM</name>
<gene>
    <name evidence="2" type="primary">Necator_chrI.g1245</name>
    <name evidence="2" type="ORF">RB195_005119</name>
</gene>
<proteinExistence type="predicted"/>
<evidence type="ECO:0000313" key="3">
    <source>
        <dbReference type="Proteomes" id="UP001303046"/>
    </source>
</evidence>
<keyword evidence="3" id="KW-1185">Reference proteome</keyword>
<reference evidence="2 3" key="1">
    <citation type="submission" date="2023-08" db="EMBL/GenBank/DDBJ databases">
        <title>A Necator americanus chromosomal reference genome.</title>
        <authorList>
            <person name="Ilik V."/>
            <person name="Petrzelkova K.J."/>
            <person name="Pardy F."/>
            <person name="Fuh T."/>
            <person name="Niatou-Singa F.S."/>
            <person name="Gouil Q."/>
            <person name="Baker L."/>
            <person name="Ritchie M.E."/>
            <person name="Jex A.R."/>
            <person name="Gazzola D."/>
            <person name="Li H."/>
            <person name="Toshio Fujiwara R."/>
            <person name="Zhan B."/>
            <person name="Aroian R.V."/>
            <person name="Pafco B."/>
            <person name="Schwarz E.M."/>
        </authorList>
    </citation>
    <scope>NUCLEOTIDE SEQUENCE [LARGE SCALE GENOMIC DNA]</scope>
    <source>
        <strain evidence="2 3">Aroian</strain>
        <tissue evidence="2">Whole animal</tissue>
    </source>
</reference>
<organism evidence="2 3">
    <name type="scientific">Necator americanus</name>
    <name type="common">Human hookworm</name>
    <dbReference type="NCBI Taxonomy" id="51031"/>
    <lineage>
        <taxon>Eukaryota</taxon>
        <taxon>Metazoa</taxon>
        <taxon>Ecdysozoa</taxon>
        <taxon>Nematoda</taxon>
        <taxon>Chromadorea</taxon>
        <taxon>Rhabditida</taxon>
        <taxon>Rhabditina</taxon>
        <taxon>Rhabditomorpha</taxon>
        <taxon>Strongyloidea</taxon>
        <taxon>Ancylostomatidae</taxon>
        <taxon>Bunostominae</taxon>
        <taxon>Necator</taxon>
    </lineage>
</organism>
<accession>A0ABR1BN48</accession>
<sequence length="95" mass="11239">MTRGRYQHLAPPSKMTTENYLRFFGHILGRPADRFVQRVRKNSSGPKTEKQKEKDRKGHLAERDFKTKVVKEDLRTLSMDKQFTRDVISVFQDVE</sequence>
<comment type="caution">
    <text evidence="2">The sequence shown here is derived from an EMBL/GenBank/DDBJ whole genome shotgun (WGS) entry which is preliminary data.</text>
</comment>
<feature type="compositionally biased region" description="Basic and acidic residues" evidence="1">
    <location>
        <begin position="47"/>
        <end position="62"/>
    </location>
</feature>